<organism evidence="15 16">
    <name type="scientific">Actinidia chinensis var. chinensis</name>
    <name type="common">Chinese soft-hair kiwi</name>
    <dbReference type="NCBI Taxonomy" id="1590841"/>
    <lineage>
        <taxon>Eukaryota</taxon>
        <taxon>Viridiplantae</taxon>
        <taxon>Streptophyta</taxon>
        <taxon>Embryophyta</taxon>
        <taxon>Tracheophyta</taxon>
        <taxon>Spermatophyta</taxon>
        <taxon>Magnoliopsida</taxon>
        <taxon>eudicotyledons</taxon>
        <taxon>Gunneridae</taxon>
        <taxon>Pentapetalae</taxon>
        <taxon>asterids</taxon>
        <taxon>Ericales</taxon>
        <taxon>Actinidiaceae</taxon>
        <taxon>Actinidia</taxon>
    </lineage>
</organism>
<dbReference type="GO" id="GO:0005886">
    <property type="term" value="C:plasma membrane"/>
    <property type="evidence" value="ECO:0007669"/>
    <property type="project" value="UniProtKB-SubCell"/>
</dbReference>
<dbReference type="GO" id="GO:0008289">
    <property type="term" value="F:lipid binding"/>
    <property type="evidence" value="ECO:0007669"/>
    <property type="project" value="UniProtKB-KW"/>
</dbReference>
<dbReference type="AlphaFoldDB" id="A0A2R6Q0R8"/>
<evidence type="ECO:0000256" key="9">
    <source>
        <dbReference type="ARBA" id="ARBA00023180"/>
    </source>
</evidence>
<evidence type="ECO:0000256" key="7">
    <source>
        <dbReference type="ARBA" id="ARBA00023121"/>
    </source>
</evidence>
<comment type="subcellular location">
    <subcellularLocation>
        <location evidence="1">Cell membrane</location>
        <topology evidence="1">Lipid-anchor</topology>
        <topology evidence="1">GPI-anchor</topology>
    </subcellularLocation>
</comment>
<feature type="chain" id="PRO_5015351406" evidence="13">
    <location>
        <begin position="26"/>
        <end position="196"/>
    </location>
</feature>
<evidence type="ECO:0000256" key="6">
    <source>
        <dbReference type="ARBA" id="ARBA00022729"/>
    </source>
</evidence>
<dbReference type="OrthoDB" id="659547at2759"/>
<keyword evidence="7" id="KW-0446">Lipid-binding</keyword>
<dbReference type="GO" id="GO:0098552">
    <property type="term" value="C:side of membrane"/>
    <property type="evidence" value="ECO:0007669"/>
    <property type="project" value="UniProtKB-KW"/>
</dbReference>
<evidence type="ECO:0000256" key="11">
    <source>
        <dbReference type="SAM" id="MobiDB-lite"/>
    </source>
</evidence>
<keyword evidence="4" id="KW-1003">Cell membrane</keyword>
<dbReference type="Gramene" id="PSR99999">
    <property type="protein sequence ID" value="PSR99999"/>
    <property type="gene ID" value="CEY00_Acc23967"/>
</dbReference>
<dbReference type="EMBL" id="NKQK01000021">
    <property type="protein sequence ID" value="PSR99999.1"/>
    <property type="molecule type" value="Genomic_DNA"/>
</dbReference>
<reference evidence="16" key="2">
    <citation type="journal article" date="2018" name="BMC Genomics">
        <title>A manually annotated Actinidia chinensis var. chinensis (kiwifruit) genome highlights the challenges associated with draft genomes and gene prediction in plants.</title>
        <authorList>
            <person name="Pilkington S.M."/>
            <person name="Crowhurst R."/>
            <person name="Hilario E."/>
            <person name="Nardozza S."/>
            <person name="Fraser L."/>
            <person name="Peng Y."/>
            <person name="Gunaseelan K."/>
            <person name="Simpson R."/>
            <person name="Tahir J."/>
            <person name="Deroles S.C."/>
            <person name="Templeton K."/>
            <person name="Luo Z."/>
            <person name="Davy M."/>
            <person name="Cheng C."/>
            <person name="McNeilage M."/>
            <person name="Scaglione D."/>
            <person name="Liu Y."/>
            <person name="Zhang Q."/>
            <person name="Datson P."/>
            <person name="De Silva N."/>
            <person name="Gardiner S.E."/>
            <person name="Bassett H."/>
            <person name="Chagne D."/>
            <person name="McCallum J."/>
            <person name="Dzierzon H."/>
            <person name="Deng C."/>
            <person name="Wang Y.Y."/>
            <person name="Barron L."/>
            <person name="Manako K."/>
            <person name="Bowen J."/>
            <person name="Foster T.M."/>
            <person name="Erridge Z.A."/>
            <person name="Tiffin H."/>
            <person name="Waite C.N."/>
            <person name="Davies K.M."/>
            <person name="Grierson E.P."/>
            <person name="Laing W.A."/>
            <person name="Kirk R."/>
            <person name="Chen X."/>
            <person name="Wood M."/>
            <person name="Montefiori M."/>
            <person name="Brummell D.A."/>
            <person name="Schwinn K.E."/>
            <person name="Catanach A."/>
            <person name="Fullerton C."/>
            <person name="Li D."/>
            <person name="Meiyalaghan S."/>
            <person name="Nieuwenhuizen N."/>
            <person name="Read N."/>
            <person name="Prakash R."/>
            <person name="Hunter D."/>
            <person name="Zhang H."/>
            <person name="McKenzie M."/>
            <person name="Knabel M."/>
            <person name="Harris A."/>
            <person name="Allan A.C."/>
            <person name="Gleave A."/>
            <person name="Chen A."/>
            <person name="Janssen B.J."/>
            <person name="Plunkett B."/>
            <person name="Ampomah-Dwamena C."/>
            <person name="Voogd C."/>
            <person name="Leif D."/>
            <person name="Lafferty D."/>
            <person name="Souleyre E.J.F."/>
            <person name="Varkonyi-Gasic E."/>
            <person name="Gambi F."/>
            <person name="Hanley J."/>
            <person name="Yao J.L."/>
            <person name="Cheung J."/>
            <person name="David K.M."/>
            <person name="Warren B."/>
            <person name="Marsh K."/>
            <person name="Snowden K.C."/>
            <person name="Lin-Wang K."/>
            <person name="Brian L."/>
            <person name="Martinez-Sanchez M."/>
            <person name="Wang M."/>
            <person name="Ileperuma N."/>
            <person name="Macnee N."/>
            <person name="Campin R."/>
            <person name="McAtee P."/>
            <person name="Drummond R.S.M."/>
            <person name="Espley R.V."/>
            <person name="Ireland H.S."/>
            <person name="Wu R."/>
            <person name="Atkinson R.G."/>
            <person name="Karunairetnam S."/>
            <person name="Bulley S."/>
            <person name="Chunkath S."/>
            <person name="Hanley Z."/>
            <person name="Storey R."/>
            <person name="Thrimawithana A.H."/>
            <person name="Thomson S."/>
            <person name="David C."/>
            <person name="Testolin R."/>
            <person name="Huang H."/>
            <person name="Hellens R.P."/>
            <person name="Schaffer R.J."/>
        </authorList>
    </citation>
    <scope>NUCLEOTIDE SEQUENCE [LARGE SCALE GENOMIC DNA]</scope>
    <source>
        <strain evidence="16">cv. Red5</strain>
    </source>
</reference>
<feature type="transmembrane region" description="Helical" evidence="12">
    <location>
        <begin position="173"/>
        <end position="195"/>
    </location>
</feature>
<keyword evidence="9" id="KW-0325">Glycoprotein</keyword>
<feature type="domain" description="Bifunctional inhibitor/plant lipid transfer protein/seed storage helical" evidence="14">
    <location>
        <begin position="39"/>
        <end position="117"/>
    </location>
</feature>
<keyword evidence="12" id="KW-1133">Transmembrane helix</keyword>
<evidence type="ECO:0000256" key="4">
    <source>
        <dbReference type="ARBA" id="ARBA00022475"/>
    </source>
</evidence>
<gene>
    <name evidence="15" type="ORF">CEY00_Acc23967</name>
</gene>
<keyword evidence="3" id="KW-0813">Transport</keyword>
<dbReference type="InterPro" id="IPR036312">
    <property type="entry name" value="Bifun_inhib/LTP/seed_sf"/>
</dbReference>
<dbReference type="PANTHER" id="PTHR33044">
    <property type="entry name" value="BIFUNCTIONAL INHIBITOR/LIPID-TRANSFER PROTEIN/SEED STORAGE 2S ALBUMIN SUPERFAMILY PROTEIN-RELATED"/>
    <property type="match status" value="1"/>
</dbReference>
<evidence type="ECO:0000256" key="3">
    <source>
        <dbReference type="ARBA" id="ARBA00022448"/>
    </source>
</evidence>
<dbReference type="SUPFAM" id="SSF47699">
    <property type="entry name" value="Bifunctional inhibitor/lipid-transfer protein/seed storage 2S albumin"/>
    <property type="match status" value="1"/>
</dbReference>
<dbReference type="STRING" id="1590841.A0A2R6Q0R8"/>
<dbReference type="SMR" id="A0A2R6Q0R8"/>
<comment type="caution">
    <text evidence="15">The sequence shown here is derived from an EMBL/GenBank/DDBJ whole genome shotgun (WGS) entry which is preliminary data.</text>
</comment>
<dbReference type="PRINTS" id="PR00382">
    <property type="entry name" value="LIPIDTRNSFER"/>
</dbReference>
<evidence type="ECO:0000256" key="2">
    <source>
        <dbReference type="ARBA" id="ARBA00009748"/>
    </source>
</evidence>
<evidence type="ECO:0000256" key="5">
    <source>
        <dbReference type="ARBA" id="ARBA00022622"/>
    </source>
</evidence>
<feature type="signal peptide" evidence="13">
    <location>
        <begin position="1"/>
        <end position="25"/>
    </location>
</feature>
<keyword evidence="10" id="KW-0449">Lipoprotein</keyword>
<dbReference type="Gene3D" id="1.10.110.10">
    <property type="entry name" value="Plant lipid-transfer and hydrophobic proteins"/>
    <property type="match status" value="1"/>
</dbReference>
<dbReference type="FunFam" id="1.10.110.10:FF:000001">
    <property type="entry name" value="Bifunctional inhibitor/lipid-transfer protein/seed storage 2S albumin superfamily protein"/>
    <property type="match status" value="1"/>
</dbReference>
<keyword evidence="8" id="KW-1015">Disulfide bond</keyword>
<keyword evidence="5" id="KW-0336">GPI-anchor</keyword>
<dbReference type="GO" id="GO:0006869">
    <property type="term" value="P:lipid transport"/>
    <property type="evidence" value="ECO:0007669"/>
    <property type="project" value="InterPro"/>
</dbReference>
<dbReference type="Proteomes" id="UP000241394">
    <property type="component" value="Chromosome LG21"/>
</dbReference>
<feature type="compositionally biased region" description="Low complexity" evidence="11">
    <location>
        <begin position="128"/>
        <end position="152"/>
    </location>
</feature>
<evidence type="ECO:0000256" key="1">
    <source>
        <dbReference type="ARBA" id="ARBA00004609"/>
    </source>
</evidence>
<dbReference type="CDD" id="cd00010">
    <property type="entry name" value="AAI_LTSS"/>
    <property type="match status" value="1"/>
</dbReference>
<protein>
    <submittedName>
        <fullName evidence="15">Non-specific lipid-transfer protein-like protein</fullName>
    </submittedName>
</protein>
<dbReference type="Pfam" id="PF14368">
    <property type="entry name" value="LTP_2"/>
    <property type="match status" value="1"/>
</dbReference>
<dbReference type="InterPro" id="IPR000528">
    <property type="entry name" value="Plant_nsLTP"/>
</dbReference>
<dbReference type="InterPro" id="IPR043325">
    <property type="entry name" value="LTSS"/>
</dbReference>
<keyword evidence="16" id="KW-1185">Reference proteome</keyword>
<dbReference type="SMART" id="SM00499">
    <property type="entry name" value="AAI"/>
    <property type="match status" value="1"/>
</dbReference>
<evidence type="ECO:0000259" key="14">
    <source>
        <dbReference type="SMART" id="SM00499"/>
    </source>
</evidence>
<evidence type="ECO:0000256" key="12">
    <source>
        <dbReference type="SAM" id="Phobius"/>
    </source>
</evidence>
<dbReference type="InterPro" id="IPR016140">
    <property type="entry name" value="Bifunc_inhib/LTP/seed_store"/>
</dbReference>
<accession>A0A2R6Q0R8</accession>
<proteinExistence type="inferred from homology"/>
<dbReference type="OMA" id="NPSPGNH"/>
<evidence type="ECO:0000313" key="16">
    <source>
        <dbReference type="Proteomes" id="UP000241394"/>
    </source>
</evidence>
<reference evidence="15 16" key="1">
    <citation type="submission" date="2017-07" db="EMBL/GenBank/DDBJ databases">
        <title>An improved, manually edited Actinidia chinensis var. chinensis (kiwifruit) genome highlights the challenges associated with draft genomes and gene prediction in plants.</title>
        <authorList>
            <person name="Pilkington S."/>
            <person name="Crowhurst R."/>
            <person name="Hilario E."/>
            <person name="Nardozza S."/>
            <person name="Fraser L."/>
            <person name="Peng Y."/>
            <person name="Gunaseelan K."/>
            <person name="Simpson R."/>
            <person name="Tahir J."/>
            <person name="Deroles S."/>
            <person name="Templeton K."/>
            <person name="Luo Z."/>
            <person name="Davy M."/>
            <person name="Cheng C."/>
            <person name="Mcneilage M."/>
            <person name="Scaglione D."/>
            <person name="Liu Y."/>
            <person name="Zhang Q."/>
            <person name="Datson P."/>
            <person name="De Silva N."/>
            <person name="Gardiner S."/>
            <person name="Bassett H."/>
            <person name="Chagne D."/>
            <person name="Mccallum J."/>
            <person name="Dzierzon H."/>
            <person name="Deng C."/>
            <person name="Wang Y.-Y."/>
            <person name="Barron N."/>
            <person name="Manako K."/>
            <person name="Bowen J."/>
            <person name="Foster T."/>
            <person name="Erridge Z."/>
            <person name="Tiffin H."/>
            <person name="Waite C."/>
            <person name="Davies K."/>
            <person name="Grierson E."/>
            <person name="Laing W."/>
            <person name="Kirk R."/>
            <person name="Chen X."/>
            <person name="Wood M."/>
            <person name="Montefiori M."/>
            <person name="Brummell D."/>
            <person name="Schwinn K."/>
            <person name="Catanach A."/>
            <person name="Fullerton C."/>
            <person name="Li D."/>
            <person name="Meiyalaghan S."/>
            <person name="Nieuwenhuizen N."/>
            <person name="Read N."/>
            <person name="Prakash R."/>
            <person name="Hunter D."/>
            <person name="Zhang H."/>
            <person name="Mckenzie M."/>
            <person name="Knabel M."/>
            <person name="Harris A."/>
            <person name="Allan A."/>
            <person name="Chen A."/>
            <person name="Janssen B."/>
            <person name="Plunkett B."/>
            <person name="Dwamena C."/>
            <person name="Voogd C."/>
            <person name="Leif D."/>
            <person name="Lafferty D."/>
            <person name="Souleyre E."/>
            <person name="Varkonyi-Gasic E."/>
            <person name="Gambi F."/>
            <person name="Hanley J."/>
            <person name="Yao J.-L."/>
            <person name="Cheung J."/>
            <person name="David K."/>
            <person name="Warren B."/>
            <person name="Marsh K."/>
            <person name="Snowden K."/>
            <person name="Lin-Wang K."/>
            <person name="Brian L."/>
            <person name="Martinez-Sanchez M."/>
            <person name="Wang M."/>
            <person name="Ileperuma N."/>
            <person name="Macnee N."/>
            <person name="Campin R."/>
            <person name="Mcatee P."/>
            <person name="Drummond R."/>
            <person name="Espley R."/>
            <person name="Ireland H."/>
            <person name="Wu R."/>
            <person name="Atkinson R."/>
            <person name="Karunairetnam S."/>
            <person name="Bulley S."/>
            <person name="Chunkath S."/>
            <person name="Hanley Z."/>
            <person name="Storey R."/>
            <person name="Thrimawithana A."/>
            <person name="Thomson S."/>
            <person name="David C."/>
            <person name="Testolin R."/>
        </authorList>
    </citation>
    <scope>NUCLEOTIDE SEQUENCE [LARGE SCALE GENOMIC DNA]</scope>
    <source>
        <strain evidence="16">cv. Red5</strain>
        <tissue evidence="15">Young leaf</tissue>
    </source>
</reference>
<dbReference type="InParanoid" id="A0A2R6Q0R8"/>
<keyword evidence="6 13" id="KW-0732">Signal</keyword>
<comment type="similarity">
    <text evidence="2">Belongs to the plant LTP family.</text>
</comment>
<sequence length="196" mass="19396">MATMSYVSLAFCILATWALVSVSGAQSLAAAPSPAGADCTSLIYNMVDCISYLSVGSNQMTPDPACCSGFKTVLETNAACICEGFKSSVDLGIAIDMSKAMALPSACGVSAPSISSCDVSSAPGAAPAFPPAANDAPAPESAEPPAVNASAPTTTGGGIVNEVPAPSPLSSGAYPVVFSSAVYVSIMFASFFSVLA</sequence>
<keyword evidence="12" id="KW-0472">Membrane</keyword>
<feature type="region of interest" description="Disordered" evidence="11">
    <location>
        <begin position="128"/>
        <end position="159"/>
    </location>
</feature>
<evidence type="ECO:0000256" key="10">
    <source>
        <dbReference type="ARBA" id="ARBA00023288"/>
    </source>
</evidence>
<evidence type="ECO:0000256" key="13">
    <source>
        <dbReference type="SAM" id="SignalP"/>
    </source>
</evidence>
<name>A0A2R6Q0R8_ACTCC</name>
<keyword evidence="12" id="KW-0812">Transmembrane</keyword>
<evidence type="ECO:0000313" key="15">
    <source>
        <dbReference type="EMBL" id="PSR99999.1"/>
    </source>
</evidence>
<evidence type="ECO:0000256" key="8">
    <source>
        <dbReference type="ARBA" id="ARBA00023157"/>
    </source>
</evidence>